<dbReference type="Gene3D" id="3.60.15.10">
    <property type="entry name" value="Ribonuclease Z/Hydroxyacylglutathione hydrolase-like"/>
    <property type="match status" value="1"/>
</dbReference>
<keyword evidence="2" id="KW-0479">Metal-binding</keyword>
<dbReference type="RefSeq" id="WP_323329802.1">
    <property type="nucleotide sequence ID" value="NZ_JAYFSI010000005.1"/>
</dbReference>
<evidence type="ECO:0000256" key="2">
    <source>
        <dbReference type="ARBA" id="ARBA00022723"/>
    </source>
</evidence>
<keyword evidence="3" id="KW-0378">Hydrolase</keyword>
<keyword evidence="7" id="KW-1185">Reference proteome</keyword>
<dbReference type="InterPro" id="IPR036866">
    <property type="entry name" value="RibonucZ/Hydroxyglut_hydro"/>
</dbReference>
<name>A0ABU5R7V3_9PSEU</name>
<feature type="domain" description="Metallo-beta-lactamase" evidence="5">
    <location>
        <begin position="46"/>
        <end position="245"/>
    </location>
</feature>
<accession>A0ABU5R7V3</accession>
<evidence type="ECO:0000256" key="4">
    <source>
        <dbReference type="ARBA" id="ARBA00022833"/>
    </source>
</evidence>
<evidence type="ECO:0000313" key="7">
    <source>
        <dbReference type="Proteomes" id="UP001304298"/>
    </source>
</evidence>
<dbReference type="Proteomes" id="UP001304298">
    <property type="component" value="Unassembled WGS sequence"/>
</dbReference>
<dbReference type="PANTHER" id="PTHR42978">
    <property type="entry name" value="QUORUM-QUENCHING LACTONASE YTNP-RELATED-RELATED"/>
    <property type="match status" value="1"/>
</dbReference>
<sequence length="261" mass="28335">MPEITRVPEMQWPTRPPTAMFADLPPSFWDARPHLWDPDDGRLVSRTHTWVVRVNGLVVLVDTGIGDGKDRPGMPAFHRLDTGFPARLAEAGVEPGDVDVVVNTHLHADHVGWNTTLDGGEWVPAFPRATYLFPAADYEHFRGDPVLADSVQPVLDAGQGVLWRDGHRIADDLVLEPAPGHTPGSSVLKLREDAVFVGDLLHNPAQALEPDANSMFCLDAAEARAARRRVLGWAADHGALVLPAHFEGGPVVREGAGFAFA</sequence>
<reference evidence="6 7" key="1">
    <citation type="submission" date="2023-12" db="EMBL/GenBank/DDBJ databases">
        <title>Amycolatopsis sp. V23-08.</title>
        <authorList>
            <person name="Somphong A."/>
        </authorList>
    </citation>
    <scope>NUCLEOTIDE SEQUENCE [LARGE SCALE GENOMIC DNA]</scope>
    <source>
        <strain evidence="6 7">V23-08</strain>
    </source>
</reference>
<gene>
    <name evidence="6" type="ORF">VA596_22465</name>
</gene>
<organism evidence="6 7">
    <name type="scientific">Amycolatopsis heterodermiae</name>
    <dbReference type="NCBI Taxonomy" id="3110235"/>
    <lineage>
        <taxon>Bacteria</taxon>
        <taxon>Bacillati</taxon>
        <taxon>Actinomycetota</taxon>
        <taxon>Actinomycetes</taxon>
        <taxon>Pseudonocardiales</taxon>
        <taxon>Pseudonocardiaceae</taxon>
        <taxon>Amycolatopsis</taxon>
    </lineage>
</organism>
<comment type="caution">
    <text evidence="6">The sequence shown here is derived from an EMBL/GenBank/DDBJ whole genome shotgun (WGS) entry which is preliminary data.</text>
</comment>
<dbReference type="CDD" id="cd16277">
    <property type="entry name" value="metallo-hydrolase-like_MBL-fold"/>
    <property type="match status" value="1"/>
</dbReference>
<dbReference type="InterPro" id="IPR001279">
    <property type="entry name" value="Metallo-B-lactamas"/>
</dbReference>
<evidence type="ECO:0000256" key="3">
    <source>
        <dbReference type="ARBA" id="ARBA00022801"/>
    </source>
</evidence>
<dbReference type="Pfam" id="PF00753">
    <property type="entry name" value="Lactamase_B"/>
    <property type="match status" value="1"/>
</dbReference>
<keyword evidence="4" id="KW-0862">Zinc</keyword>
<dbReference type="InterPro" id="IPR051013">
    <property type="entry name" value="MBL_superfamily_lactonases"/>
</dbReference>
<dbReference type="EMBL" id="JAYFSI010000005">
    <property type="protein sequence ID" value="MEA5362318.1"/>
    <property type="molecule type" value="Genomic_DNA"/>
</dbReference>
<dbReference type="SMART" id="SM00849">
    <property type="entry name" value="Lactamase_B"/>
    <property type="match status" value="1"/>
</dbReference>
<evidence type="ECO:0000256" key="1">
    <source>
        <dbReference type="ARBA" id="ARBA00007749"/>
    </source>
</evidence>
<dbReference type="SUPFAM" id="SSF56281">
    <property type="entry name" value="Metallo-hydrolase/oxidoreductase"/>
    <property type="match status" value="1"/>
</dbReference>
<dbReference type="PANTHER" id="PTHR42978:SF6">
    <property type="entry name" value="QUORUM-QUENCHING LACTONASE YTNP-RELATED"/>
    <property type="match status" value="1"/>
</dbReference>
<comment type="similarity">
    <text evidence="1">Belongs to the metallo-beta-lactamase superfamily.</text>
</comment>
<proteinExistence type="inferred from homology"/>
<evidence type="ECO:0000313" key="6">
    <source>
        <dbReference type="EMBL" id="MEA5362318.1"/>
    </source>
</evidence>
<evidence type="ECO:0000259" key="5">
    <source>
        <dbReference type="SMART" id="SM00849"/>
    </source>
</evidence>
<protein>
    <submittedName>
        <fullName evidence="6">MBL fold metallo-hydrolase</fullName>
    </submittedName>
</protein>